<dbReference type="Pfam" id="PF14111">
    <property type="entry name" value="DUF4283"/>
    <property type="match status" value="1"/>
</dbReference>
<evidence type="ECO:0000313" key="3">
    <source>
        <dbReference type="Proteomes" id="UP000233837"/>
    </source>
</evidence>
<reference evidence="2 3" key="2">
    <citation type="journal article" date="2017" name="Nature">
        <title>The Apostasia genome and the evolution of orchids.</title>
        <authorList>
            <person name="Zhang G.Q."/>
            <person name="Liu K.W."/>
            <person name="Li Z."/>
            <person name="Lohaus R."/>
            <person name="Hsiao Y.Y."/>
            <person name="Niu S.C."/>
            <person name="Wang J.Y."/>
            <person name="Lin Y.C."/>
            <person name="Xu Q."/>
            <person name="Chen L.J."/>
            <person name="Yoshida K."/>
            <person name="Fujiwara S."/>
            <person name="Wang Z.W."/>
            <person name="Zhang Y.Q."/>
            <person name="Mitsuda N."/>
            <person name="Wang M."/>
            <person name="Liu G.H."/>
            <person name="Pecoraro L."/>
            <person name="Huang H.X."/>
            <person name="Xiao X.J."/>
            <person name="Lin M."/>
            <person name="Wu X.Y."/>
            <person name="Wu W.L."/>
            <person name="Chen Y.Y."/>
            <person name="Chang S.B."/>
            <person name="Sakamoto S."/>
            <person name="Ohme-Takagi M."/>
            <person name="Yagi M."/>
            <person name="Zeng S.J."/>
            <person name="Shen C.Y."/>
            <person name="Yeh C.M."/>
            <person name="Luo Y.B."/>
            <person name="Tsai W.C."/>
            <person name="Van de Peer Y."/>
            <person name="Liu Z.J."/>
        </authorList>
    </citation>
    <scope>NUCLEOTIDE SEQUENCE [LARGE SCALE GENOMIC DNA]</scope>
    <source>
        <tissue evidence="2">The whole plant</tissue>
    </source>
</reference>
<dbReference type="InterPro" id="IPR025558">
    <property type="entry name" value="DUF4283"/>
</dbReference>
<gene>
    <name evidence="2" type="ORF">MA16_Dca010504</name>
</gene>
<dbReference type="Proteomes" id="UP000233837">
    <property type="component" value="Unassembled WGS sequence"/>
</dbReference>
<accession>A0A2I0XD02</accession>
<keyword evidence="3" id="KW-1185">Reference proteome</keyword>
<dbReference type="PANTHER" id="PTHR31286:SF179">
    <property type="entry name" value="RNASE H TYPE-1 DOMAIN-CONTAINING PROTEIN"/>
    <property type="match status" value="1"/>
</dbReference>
<evidence type="ECO:0000313" key="2">
    <source>
        <dbReference type="EMBL" id="PKU85790.1"/>
    </source>
</evidence>
<evidence type="ECO:0000259" key="1">
    <source>
        <dbReference type="Pfam" id="PF14111"/>
    </source>
</evidence>
<organism evidence="2 3">
    <name type="scientific">Dendrobium catenatum</name>
    <dbReference type="NCBI Taxonomy" id="906689"/>
    <lineage>
        <taxon>Eukaryota</taxon>
        <taxon>Viridiplantae</taxon>
        <taxon>Streptophyta</taxon>
        <taxon>Embryophyta</taxon>
        <taxon>Tracheophyta</taxon>
        <taxon>Spermatophyta</taxon>
        <taxon>Magnoliopsida</taxon>
        <taxon>Liliopsida</taxon>
        <taxon>Asparagales</taxon>
        <taxon>Orchidaceae</taxon>
        <taxon>Epidendroideae</taxon>
        <taxon>Malaxideae</taxon>
        <taxon>Dendrobiinae</taxon>
        <taxon>Dendrobium</taxon>
    </lineage>
</organism>
<protein>
    <recommendedName>
        <fullName evidence="1">DUF4283 domain-containing protein</fullName>
    </recommendedName>
</protein>
<dbReference type="InterPro" id="IPR040256">
    <property type="entry name" value="At4g02000-like"/>
</dbReference>
<dbReference type="AlphaFoldDB" id="A0A2I0XD02"/>
<dbReference type="EMBL" id="KZ501967">
    <property type="protein sequence ID" value="PKU85790.1"/>
    <property type="molecule type" value="Genomic_DNA"/>
</dbReference>
<sequence length="464" mass="50988">MAVNDVIDPGFLNENSSSGSFLEALSVASSLAEFSDLRLTTHCGLPSLWISEEEVLALVKPFEFSLIGFFPARRPSLDAIRHFFFNLKLIGTFSVTLLNARHVLIKLSKDLDYSHVFFHRSYFVNNCFMKLSKWSPFFDVNVESPIIPIWISFPNLRPHFFSPHILHGLGSLFGKPFKTDNAIVVGSRPSVASVLVELDITKSYPDRIWLGPDKFGYVQSVEMEDFPSFCGHCKSLGHSNLKCAVLHSNHIANSEKATNVMHDTLTRPLSIASPTDNLDVIIEDGVDPIPSSPPSPVLSDGVADDANMGMQELGEGFLVSGMVALSLDRLEGLNNSFCDGNTVVLNDSNNGLVVASEEPSLASSEHVLSPYNVTSKENALFMDVPVAIISNEVLKSQLTMKMKDSCVDQNDWLDESFALACGGDGDDIDGVENEHHGMLKVSRIVQKAFSIGGGKRRSRKHKKK</sequence>
<name>A0A2I0XD02_9ASPA</name>
<proteinExistence type="predicted"/>
<dbReference type="PANTHER" id="PTHR31286">
    <property type="entry name" value="GLYCINE-RICH CELL WALL STRUCTURAL PROTEIN 1.8-LIKE"/>
    <property type="match status" value="1"/>
</dbReference>
<reference evidence="2 3" key="1">
    <citation type="journal article" date="2016" name="Sci. Rep.">
        <title>The Dendrobium catenatum Lindl. genome sequence provides insights into polysaccharide synthase, floral development and adaptive evolution.</title>
        <authorList>
            <person name="Zhang G.Q."/>
            <person name="Xu Q."/>
            <person name="Bian C."/>
            <person name="Tsai W.C."/>
            <person name="Yeh C.M."/>
            <person name="Liu K.W."/>
            <person name="Yoshida K."/>
            <person name="Zhang L.S."/>
            <person name="Chang S.B."/>
            <person name="Chen F."/>
            <person name="Shi Y."/>
            <person name="Su Y.Y."/>
            <person name="Zhang Y.Q."/>
            <person name="Chen L.J."/>
            <person name="Yin Y."/>
            <person name="Lin M."/>
            <person name="Huang H."/>
            <person name="Deng H."/>
            <person name="Wang Z.W."/>
            <person name="Zhu S.L."/>
            <person name="Zhao X."/>
            <person name="Deng C."/>
            <person name="Niu S.C."/>
            <person name="Huang J."/>
            <person name="Wang M."/>
            <person name="Liu G.H."/>
            <person name="Yang H.J."/>
            <person name="Xiao X.J."/>
            <person name="Hsiao Y.Y."/>
            <person name="Wu W.L."/>
            <person name="Chen Y.Y."/>
            <person name="Mitsuda N."/>
            <person name="Ohme-Takagi M."/>
            <person name="Luo Y.B."/>
            <person name="Van de Peer Y."/>
            <person name="Liu Z.J."/>
        </authorList>
    </citation>
    <scope>NUCLEOTIDE SEQUENCE [LARGE SCALE GENOMIC DNA]</scope>
    <source>
        <tissue evidence="2">The whole plant</tissue>
    </source>
</reference>
<feature type="domain" description="DUF4283" evidence="1">
    <location>
        <begin position="62"/>
        <end position="140"/>
    </location>
</feature>